<feature type="compositionally biased region" description="Basic and acidic residues" evidence="1">
    <location>
        <begin position="123"/>
        <end position="138"/>
    </location>
</feature>
<feature type="compositionally biased region" description="Polar residues" evidence="1">
    <location>
        <begin position="262"/>
        <end position="271"/>
    </location>
</feature>
<gene>
    <name evidence="2" type="ORF">yc1106_07071</name>
</gene>
<sequence length="720" mass="78606">MPPFGLYPIPRHHLYEQSPRSERRTFNSMDFADEESPPNKDKVKTAGARAQRKQEKRERKEKKRQASESLEAQKPKDLKQGEKKQRLPPVDSKPTALVKGSSRKEKDEAIQSTPATAKKRKRERDAHIDTQNTADKDVNINKLLIDPNFLSGLKAAMGNLGAVFNETAKSTEPLTEPPPKKRGRPVGWRKSAVVEQTTANAANTEEAANFTTGEVKSKARASEKDVAAFSTPKKSLQNSVLVPENTPDLLYSVKKTPVPLPKQTSHKTIGSMSEPPRGKTKGLRPEPEVLVTETPPSRFCQTPATTPRQPPIPFSLARTSNPPSTQAKRTKGPTIDISPPELPNLIPNNVKKTEKYIIGSQGSVNPLSSSQADAFTSSTLMSYKQKLNDTPKPRPRRRSRAGSVSASSISSGSSASISIKDMLARMPKPSYSRAGTSTSPMVLIPQKPTNKNQEANASAFTTAFLNSQNTIDFTLELSLLAAHDAWLLAARTCSPLPCLNKATGCSPKNEQLLRLQLSDTLKPKASKSSRCSAAIARAQQGVSFLRHALAARVPVPIGPVEGEWKLYCPAYTGTHVDKYGFGHRSLTIHRVAAAAVAAAEQQEARFTACLNIPPRSLAYMLVPFKVPPHASFRTTSLETTAEGYKIEVIFLGNGYLKLRVDVHLLLLGRKAVEVVVTAAATEKAGKGKQKAVGVEKAKVNEVFGIWEFLGIHERAVVWEV</sequence>
<evidence type="ECO:0000256" key="1">
    <source>
        <dbReference type="SAM" id="MobiDB-lite"/>
    </source>
</evidence>
<feature type="region of interest" description="Disordered" evidence="1">
    <location>
        <begin position="385"/>
        <end position="412"/>
    </location>
</feature>
<feature type="region of interest" description="Disordered" evidence="1">
    <location>
        <begin position="1"/>
        <end position="138"/>
    </location>
</feature>
<feature type="compositionally biased region" description="Polar residues" evidence="1">
    <location>
        <begin position="317"/>
        <end position="327"/>
    </location>
</feature>
<feature type="region of interest" description="Disordered" evidence="1">
    <location>
        <begin position="169"/>
        <end position="190"/>
    </location>
</feature>
<dbReference type="Proteomes" id="UP001056012">
    <property type="component" value="Chromosome 5"/>
</dbReference>
<keyword evidence="3" id="KW-1185">Reference proteome</keyword>
<dbReference type="OrthoDB" id="3685818at2759"/>
<feature type="region of interest" description="Disordered" evidence="1">
    <location>
        <begin position="258"/>
        <end position="347"/>
    </location>
</feature>
<dbReference type="VEuPathDB" id="FungiDB:yc1106_07071"/>
<feature type="compositionally biased region" description="Basic and acidic residues" evidence="1">
    <location>
        <begin position="13"/>
        <end position="25"/>
    </location>
</feature>
<dbReference type="AlphaFoldDB" id="A0A9Q8ZAX4"/>
<accession>A0A9Q8ZAX4</accession>
<name>A0A9Q8ZAX4_CURCL</name>
<evidence type="ECO:0000313" key="3">
    <source>
        <dbReference type="Proteomes" id="UP001056012"/>
    </source>
</evidence>
<feature type="compositionally biased region" description="Basic and acidic residues" evidence="1">
    <location>
        <begin position="71"/>
        <end position="85"/>
    </location>
</feature>
<feature type="compositionally biased region" description="Low complexity" evidence="1">
    <location>
        <begin position="401"/>
        <end position="412"/>
    </location>
</feature>
<organism evidence="2 3">
    <name type="scientific">Curvularia clavata</name>
    <dbReference type="NCBI Taxonomy" id="95742"/>
    <lineage>
        <taxon>Eukaryota</taxon>
        <taxon>Fungi</taxon>
        <taxon>Dikarya</taxon>
        <taxon>Ascomycota</taxon>
        <taxon>Pezizomycotina</taxon>
        <taxon>Dothideomycetes</taxon>
        <taxon>Pleosporomycetidae</taxon>
        <taxon>Pleosporales</taxon>
        <taxon>Pleosporineae</taxon>
        <taxon>Pleosporaceae</taxon>
        <taxon>Curvularia</taxon>
    </lineage>
</organism>
<reference evidence="2" key="1">
    <citation type="submission" date="2021-12" db="EMBL/GenBank/DDBJ databases">
        <title>Curvularia clavata genome.</title>
        <authorList>
            <person name="Cao Y."/>
        </authorList>
    </citation>
    <scope>NUCLEOTIDE SEQUENCE</scope>
    <source>
        <strain evidence="2">Yc1106</strain>
    </source>
</reference>
<proteinExistence type="predicted"/>
<dbReference type="EMBL" id="CP089278">
    <property type="protein sequence ID" value="USP79797.1"/>
    <property type="molecule type" value="Genomic_DNA"/>
</dbReference>
<protein>
    <submittedName>
        <fullName evidence="2">Uncharacterized protein</fullName>
    </submittedName>
</protein>
<evidence type="ECO:0000313" key="2">
    <source>
        <dbReference type="EMBL" id="USP79797.1"/>
    </source>
</evidence>